<name>A0A0C3CXA6_HEBCY</name>
<reference evidence="1 2" key="1">
    <citation type="submission" date="2014-04" db="EMBL/GenBank/DDBJ databases">
        <authorList>
            <consortium name="DOE Joint Genome Institute"/>
            <person name="Kuo A."/>
            <person name="Gay G."/>
            <person name="Dore J."/>
            <person name="Kohler A."/>
            <person name="Nagy L.G."/>
            <person name="Floudas D."/>
            <person name="Copeland A."/>
            <person name="Barry K.W."/>
            <person name="Cichocki N."/>
            <person name="Veneault-Fourrey C."/>
            <person name="LaButti K."/>
            <person name="Lindquist E.A."/>
            <person name="Lipzen A."/>
            <person name="Lundell T."/>
            <person name="Morin E."/>
            <person name="Murat C."/>
            <person name="Sun H."/>
            <person name="Tunlid A."/>
            <person name="Henrissat B."/>
            <person name="Grigoriev I.V."/>
            <person name="Hibbett D.S."/>
            <person name="Martin F."/>
            <person name="Nordberg H.P."/>
            <person name="Cantor M.N."/>
            <person name="Hua S.X."/>
        </authorList>
    </citation>
    <scope>NUCLEOTIDE SEQUENCE [LARGE SCALE GENOMIC DNA]</scope>
    <source>
        <strain evidence="2">h7</strain>
    </source>
</reference>
<dbReference type="AlphaFoldDB" id="A0A0C3CXA6"/>
<reference evidence="2" key="2">
    <citation type="submission" date="2015-01" db="EMBL/GenBank/DDBJ databases">
        <title>Evolutionary Origins and Diversification of the Mycorrhizal Mutualists.</title>
        <authorList>
            <consortium name="DOE Joint Genome Institute"/>
            <consortium name="Mycorrhizal Genomics Consortium"/>
            <person name="Kohler A."/>
            <person name="Kuo A."/>
            <person name="Nagy L.G."/>
            <person name="Floudas D."/>
            <person name="Copeland A."/>
            <person name="Barry K.W."/>
            <person name="Cichocki N."/>
            <person name="Veneault-Fourrey C."/>
            <person name="LaButti K."/>
            <person name="Lindquist E.A."/>
            <person name="Lipzen A."/>
            <person name="Lundell T."/>
            <person name="Morin E."/>
            <person name="Murat C."/>
            <person name="Riley R."/>
            <person name="Ohm R."/>
            <person name="Sun H."/>
            <person name="Tunlid A."/>
            <person name="Henrissat B."/>
            <person name="Grigoriev I.V."/>
            <person name="Hibbett D.S."/>
            <person name="Martin F."/>
        </authorList>
    </citation>
    <scope>NUCLEOTIDE SEQUENCE [LARGE SCALE GENOMIC DNA]</scope>
    <source>
        <strain evidence="2">h7</strain>
    </source>
</reference>
<dbReference type="Proteomes" id="UP000053424">
    <property type="component" value="Unassembled WGS sequence"/>
</dbReference>
<evidence type="ECO:0000313" key="2">
    <source>
        <dbReference type="Proteomes" id="UP000053424"/>
    </source>
</evidence>
<organism evidence="1 2">
    <name type="scientific">Hebeloma cylindrosporum</name>
    <dbReference type="NCBI Taxonomy" id="76867"/>
    <lineage>
        <taxon>Eukaryota</taxon>
        <taxon>Fungi</taxon>
        <taxon>Dikarya</taxon>
        <taxon>Basidiomycota</taxon>
        <taxon>Agaricomycotina</taxon>
        <taxon>Agaricomycetes</taxon>
        <taxon>Agaricomycetidae</taxon>
        <taxon>Agaricales</taxon>
        <taxon>Agaricineae</taxon>
        <taxon>Hymenogastraceae</taxon>
        <taxon>Hebeloma</taxon>
    </lineage>
</organism>
<accession>A0A0C3CXA6</accession>
<dbReference type="EMBL" id="KN831769">
    <property type="protein sequence ID" value="KIM48476.1"/>
    <property type="molecule type" value="Genomic_DNA"/>
</dbReference>
<keyword evidence="2" id="KW-1185">Reference proteome</keyword>
<protein>
    <submittedName>
        <fullName evidence="1">Uncharacterized protein</fullName>
    </submittedName>
</protein>
<dbReference type="HOGENOM" id="CLU_2498112_0_0_1"/>
<sequence length="86" mass="9535">MNAVRHFGDGVGRVVPNPGGWFKPIGYILGNILGTVRPGMVDGESTARRGGRRDSREATLWVREATRVVVTRPQMVRSELIPLEHQ</sequence>
<gene>
    <name evidence="1" type="ORF">M413DRAFT_440216</name>
</gene>
<proteinExistence type="predicted"/>
<evidence type="ECO:0000313" key="1">
    <source>
        <dbReference type="EMBL" id="KIM48476.1"/>
    </source>
</evidence>